<dbReference type="InterPro" id="IPR057326">
    <property type="entry name" value="KR_dom"/>
</dbReference>
<comment type="caution">
    <text evidence="4">The sequence shown here is derived from an EMBL/GenBank/DDBJ whole genome shotgun (WGS) entry which is preliminary data.</text>
</comment>
<dbReference type="PRINTS" id="PR00081">
    <property type="entry name" value="GDHRDH"/>
</dbReference>
<evidence type="ECO:0000256" key="2">
    <source>
        <dbReference type="ARBA" id="ARBA00023002"/>
    </source>
</evidence>
<dbReference type="NCBIfam" id="TIGR01832">
    <property type="entry name" value="kduD"/>
    <property type="match status" value="1"/>
</dbReference>
<dbReference type="RefSeq" id="WP_320320092.1">
    <property type="nucleotide sequence ID" value="NZ_JAVIIP010000004.1"/>
</dbReference>
<evidence type="ECO:0000313" key="4">
    <source>
        <dbReference type="EMBL" id="MDX8537626.1"/>
    </source>
</evidence>
<dbReference type="PRINTS" id="PR00080">
    <property type="entry name" value="SDRFAMILY"/>
</dbReference>
<proteinExistence type="inferred from homology"/>
<gene>
    <name evidence="4" type="primary">kduD</name>
    <name evidence="4" type="ORF">RFM23_08330</name>
</gene>
<accession>A0ABU5AK19</accession>
<dbReference type="EMBL" id="JAVIIP010000004">
    <property type="protein sequence ID" value="MDX8537626.1"/>
    <property type="molecule type" value="Genomic_DNA"/>
</dbReference>
<name>A0ABU5AK19_9HYPH</name>
<keyword evidence="5" id="KW-1185">Reference proteome</keyword>
<dbReference type="InterPro" id="IPR020904">
    <property type="entry name" value="Sc_DH/Rdtase_CS"/>
</dbReference>
<dbReference type="InterPro" id="IPR036291">
    <property type="entry name" value="NAD(P)-bd_dom_sf"/>
</dbReference>
<dbReference type="InterPro" id="IPR011286">
    <property type="entry name" value="2-deoxy-D-gluc_3_DH"/>
</dbReference>
<reference evidence="4 5" key="1">
    <citation type="submission" date="2023-08" db="EMBL/GenBank/DDBJ databases">
        <title>Implementing the SeqCode for naming new Mesorhizobium species isolated from Vachellia karroo root nodules.</title>
        <authorList>
            <person name="Van Lill M."/>
        </authorList>
    </citation>
    <scope>NUCLEOTIDE SEQUENCE [LARGE SCALE GENOMIC DNA]</scope>
    <source>
        <strain evidence="4 5">VK4B</strain>
    </source>
</reference>
<sequence length="259" mass="26993">MSSTGPDLSAFSLAGKRILVTGANTGIGQGIAVSVARAGGTVVGVGRSAMDETAERIEAAGGHFEAVRCDLADSTAAQAMLDRVWHDSGSLDGLVNNAGIIRRADAVELTEADWDDVIDVNLKTVFMLSQGFARNVLAEPGRRGKIVNIASVLSFQGGIRVASYTASKHGVLGITRLLACEWAQKGINVNAVAPGYIETNNTEALRADPDRSASILARIPAGRWGRPEDIGDAAAFLLAPASDYMHGAVVPVDGGWLAR</sequence>
<keyword evidence="2 4" id="KW-0560">Oxidoreductase</keyword>
<dbReference type="InterPro" id="IPR002347">
    <property type="entry name" value="SDR_fam"/>
</dbReference>
<feature type="domain" description="Ketoreductase" evidence="3">
    <location>
        <begin position="16"/>
        <end position="160"/>
    </location>
</feature>
<dbReference type="SMART" id="SM00822">
    <property type="entry name" value="PKS_KR"/>
    <property type="match status" value="1"/>
</dbReference>
<dbReference type="GO" id="GO:0047001">
    <property type="term" value="F:2-dehydro-3-deoxy-D-gluconate 5-dehydrogenase activity"/>
    <property type="evidence" value="ECO:0007669"/>
    <property type="project" value="UniProtKB-EC"/>
</dbReference>
<dbReference type="PANTHER" id="PTHR42760:SF5">
    <property type="entry name" value="2-DEHYDRO-3-DEOXY-D-GLUCONATE 5-DEHYDROGENASE"/>
    <property type="match status" value="1"/>
</dbReference>
<comment type="similarity">
    <text evidence="1">Belongs to the short-chain dehydrogenases/reductases (SDR) family.</text>
</comment>
<protein>
    <submittedName>
        <fullName evidence="4">2-dehydro-3-deoxy-D-gluconate 5-dehydrogenase KduD</fullName>
        <ecNumber evidence="4">1.1.1.127</ecNumber>
    </submittedName>
</protein>
<dbReference type="PROSITE" id="PS50890">
    <property type="entry name" value="PUA"/>
    <property type="match status" value="1"/>
</dbReference>
<dbReference type="PROSITE" id="PS00061">
    <property type="entry name" value="ADH_SHORT"/>
    <property type="match status" value="1"/>
</dbReference>
<organism evidence="4 5">
    <name type="scientific">Mesorhizobium abyssinicae</name>
    <dbReference type="NCBI Taxonomy" id="1209958"/>
    <lineage>
        <taxon>Bacteria</taxon>
        <taxon>Pseudomonadati</taxon>
        <taxon>Pseudomonadota</taxon>
        <taxon>Alphaproteobacteria</taxon>
        <taxon>Hyphomicrobiales</taxon>
        <taxon>Phyllobacteriaceae</taxon>
        <taxon>Mesorhizobium</taxon>
    </lineage>
</organism>
<dbReference type="PANTHER" id="PTHR42760">
    <property type="entry name" value="SHORT-CHAIN DEHYDROGENASES/REDUCTASES FAMILY MEMBER"/>
    <property type="match status" value="1"/>
</dbReference>
<evidence type="ECO:0000259" key="3">
    <source>
        <dbReference type="SMART" id="SM00822"/>
    </source>
</evidence>
<dbReference type="Proteomes" id="UP001276564">
    <property type="component" value="Unassembled WGS sequence"/>
</dbReference>
<dbReference type="Pfam" id="PF13561">
    <property type="entry name" value="adh_short_C2"/>
    <property type="match status" value="1"/>
</dbReference>
<evidence type="ECO:0000256" key="1">
    <source>
        <dbReference type="ARBA" id="ARBA00006484"/>
    </source>
</evidence>
<dbReference type="Gene3D" id="3.40.50.720">
    <property type="entry name" value="NAD(P)-binding Rossmann-like Domain"/>
    <property type="match status" value="1"/>
</dbReference>
<dbReference type="EC" id="1.1.1.127" evidence="4"/>
<dbReference type="SUPFAM" id="SSF51735">
    <property type="entry name" value="NAD(P)-binding Rossmann-fold domains"/>
    <property type="match status" value="1"/>
</dbReference>
<evidence type="ECO:0000313" key="5">
    <source>
        <dbReference type="Proteomes" id="UP001276564"/>
    </source>
</evidence>